<name>A0A2B9DWQ5_BACCE</name>
<dbReference type="Proteomes" id="UP000222054">
    <property type="component" value="Unassembled WGS sequence"/>
</dbReference>
<accession>A0A2B9DWQ5</accession>
<dbReference type="Pfam" id="PF22083">
    <property type="entry name" value="I-HmuI_NUMOD-like"/>
    <property type="match status" value="1"/>
</dbReference>
<organism evidence="2 3">
    <name type="scientific">Bacillus cereus</name>
    <dbReference type="NCBI Taxonomy" id="1396"/>
    <lineage>
        <taxon>Bacteria</taxon>
        <taxon>Bacillati</taxon>
        <taxon>Bacillota</taxon>
        <taxon>Bacilli</taxon>
        <taxon>Bacillales</taxon>
        <taxon>Bacillaceae</taxon>
        <taxon>Bacillus</taxon>
        <taxon>Bacillus cereus group</taxon>
    </lineage>
</organism>
<dbReference type="InterPro" id="IPR054307">
    <property type="entry name" value="I-HmuI_NUMOD-like"/>
</dbReference>
<comment type="caution">
    <text evidence="2">The sequence shown here is derived from an EMBL/GenBank/DDBJ whole genome shotgun (WGS) entry which is preliminary data.</text>
</comment>
<proteinExistence type="predicted"/>
<sequence length="164" mass="18980">MEKIPLVEQTFASDKKSITLRYPNVRYAKENHLLKKKQGITHEMIAYNMELCGFNVVSYGEIKGTLTKITAKCSNVDCEETNEKMYTHFITNERYPLCKECQSIIMSINQSNNRPIVAIKNSERMEFYSSAEAGRRLNITQQTVYNALKNGKKHSSGYRFEFLD</sequence>
<dbReference type="Gene3D" id="1.10.10.10">
    <property type="entry name" value="Winged helix-like DNA-binding domain superfamily/Winged helix DNA-binding domain"/>
    <property type="match status" value="1"/>
</dbReference>
<evidence type="ECO:0000313" key="2">
    <source>
        <dbReference type="EMBL" id="PGM93270.1"/>
    </source>
</evidence>
<dbReference type="SUPFAM" id="SSF64496">
    <property type="entry name" value="DNA-binding domain of intron-encoded endonucleases"/>
    <property type="match status" value="1"/>
</dbReference>
<gene>
    <name evidence="2" type="ORF">CN958_12785</name>
</gene>
<dbReference type="RefSeq" id="WP_098777132.1">
    <property type="nucleotide sequence ID" value="NZ_NUHO01000049.1"/>
</dbReference>
<dbReference type="AlphaFoldDB" id="A0A2B9DWQ5"/>
<evidence type="ECO:0000313" key="3">
    <source>
        <dbReference type="Proteomes" id="UP000222054"/>
    </source>
</evidence>
<dbReference type="InterPro" id="IPR036388">
    <property type="entry name" value="WH-like_DNA-bd_sf"/>
</dbReference>
<dbReference type="EMBL" id="NUHO01000049">
    <property type="protein sequence ID" value="PGM93270.1"/>
    <property type="molecule type" value="Genomic_DNA"/>
</dbReference>
<reference evidence="2 3" key="1">
    <citation type="submission" date="2017-09" db="EMBL/GenBank/DDBJ databases">
        <title>Large-scale bioinformatics analysis of Bacillus genomes uncovers conserved roles of natural products in bacterial physiology.</title>
        <authorList>
            <consortium name="Agbiome Team Llc"/>
            <person name="Bleich R.M."/>
            <person name="Grubbs K.J."/>
            <person name="Santa Maria K.C."/>
            <person name="Allen S.E."/>
            <person name="Farag S."/>
            <person name="Shank E.A."/>
            <person name="Bowers A."/>
        </authorList>
    </citation>
    <scope>NUCLEOTIDE SEQUENCE [LARGE SCALE GENOMIC DNA]</scope>
    <source>
        <strain evidence="2 3">AFS053130</strain>
    </source>
</reference>
<evidence type="ECO:0000259" key="1">
    <source>
        <dbReference type="Pfam" id="PF22083"/>
    </source>
</evidence>
<feature type="domain" description="DNA endonuclease I-HmuI-like NUMOD-like" evidence="1">
    <location>
        <begin position="120"/>
        <end position="161"/>
    </location>
</feature>
<protein>
    <recommendedName>
        <fullName evidence="1">DNA endonuclease I-HmuI-like NUMOD-like domain-containing protein</fullName>
    </recommendedName>
</protein>